<dbReference type="InterPro" id="IPR004509">
    <property type="entry name" value="Competence_ComEA_HhH"/>
</dbReference>
<evidence type="ECO:0000313" key="5">
    <source>
        <dbReference type="Proteomes" id="UP000657421"/>
    </source>
</evidence>
<feature type="domain" description="Soluble ligand binding" evidence="3">
    <location>
        <begin position="83"/>
        <end position="134"/>
    </location>
</feature>
<feature type="chain" id="PRO_5046186627" evidence="2">
    <location>
        <begin position="22"/>
        <end position="224"/>
    </location>
</feature>
<dbReference type="PANTHER" id="PTHR21180:SF32">
    <property type="entry name" value="ENDONUCLEASE_EXONUCLEASE_PHOSPHATASE FAMILY DOMAIN-CONTAINING PROTEIN 1"/>
    <property type="match status" value="1"/>
</dbReference>
<keyword evidence="2" id="KW-0732">Signal</keyword>
<evidence type="ECO:0000256" key="2">
    <source>
        <dbReference type="SAM" id="SignalP"/>
    </source>
</evidence>
<evidence type="ECO:0000259" key="3">
    <source>
        <dbReference type="Pfam" id="PF10531"/>
    </source>
</evidence>
<feature type="region of interest" description="Disordered" evidence="1">
    <location>
        <begin position="44"/>
        <end position="69"/>
    </location>
</feature>
<feature type="compositionally biased region" description="Polar residues" evidence="1">
    <location>
        <begin position="48"/>
        <end position="65"/>
    </location>
</feature>
<evidence type="ECO:0000256" key="1">
    <source>
        <dbReference type="SAM" id="MobiDB-lite"/>
    </source>
</evidence>
<dbReference type="InterPro" id="IPR051675">
    <property type="entry name" value="Endo/Exo/Phosphatase_dom_1"/>
</dbReference>
<dbReference type="PANTHER" id="PTHR21180">
    <property type="entry name" value="ENDONUCLEASE/EXONUCLEASE/PHOSPHATASE FAMILY DOMAIN-CONTAINING PROTEIN 1"/>
    <property type="match status" value="1"/>
</dbReference>
<dbReference type="RefSeq" id="WP_249309799.1">
    <property type="nucleotide sequence ID" value="NZ_JACRSZ010000018.1"/>
</dbReference>
<dbReference type="Gene3D" id="1.10.150.280">
    <property type="entry name" value="AF1531-like domain"/>
    <property type="match status" value="1"/>
</dbReference>
<dbReference type="Pfam" id="PF10531">
    <property type="entry name" value="SLBB"/>
    <property type="match status" value="1"/>
</dbReference>
<name>A0ABR7ND21_9FIRM</name>
<dbReference type="NCBIfam" id="TIGR00426">
    <property type="entry name" value="competence protein ComEA helix-hairpin-helix repeat region"/>
    <property type="match status" value="1"/>
</dbReference>
<dbReference type="InterPro" id="IPR019554">
    <property type="entry name" value="Soluble_ligand-bd"/>
</dbReference>
<gene>
    <name evidence="4" type="ORF">H8716_14705</name>
</gene>
<dbReference type="Proteomes" id="UP000657421">
    <property type="component" value="Unassembled WGS sequence"/>
</dbReference>
<comment type="caution">
    <text evidence="4">The sequence shown here is derived from an EMBL/GenBank/DDBJ whole genome shotgun (WGS) entry which is preliminary data.</text>
</comment>
<feature type="signal peptide" evidence="2">
    <location>
        <begin position="1"/>
        <end position="21"/>
    </location>
</feature>
<reference evidence="4 5" key="1">
    <citation type="submission" date="2020-08" db="EMBL/GenBank/DDBJ databases">
        <title>Genome public.</title>
        <authorList>
            <person name="Liu C."/>
            <person name="Sun Q."/>
        </authorList>
    </citation>
    <scope>NUCLEOTIDE SEQUENCE [LARGE SCALE GENOMIC DNA]</scope>
    <source>
        <strain evidence="4 5">NSJ-46</strain>
    </source>
</reference>
<proteinExistence type="predicted"/>
<accession>A0ABR7ND21</accession>
<sequence>MKKRKSQAVSFMLAAMLGLTGCGTSEKDVVWQTVEESFFTEAVESELSGESPTESGLENTAGKNSDTNKDIMETEQVVLLYADICGAVENPGVYGLEEGSRICDLVKLAGGLTEEADLNALNQAEKVTDGMKVRVYTKEEAVDLPVQTGIGMTTTEETGSGTININTADQTQLVTLSGIGAARAADIIAYRTEHGSFQTIEEIMNVSGIKESTFQKIKDQIVVK</sequence>
<keyword evidence="5" id="KW-1185">Reference proteome</keyword>
<dbReference type="EMBL" id="JACRSZ010000018">
    <property type="protein sequence ID" value="MBC8574308.1"/>
    <property type="molecule type" value="Genomic_DNA"/>
</dbReference>
<protein>
    <submittedName>
        <fullName evidence="4">Helix-hairpin-helix domain-containing protein</fullName>
    </submittedName>
</protein>
<dbReference type="PROSITE" id="PS51257">
    <property type="entry name" value="PROKAR_LIPOPROTEIN"/>
    <property type="match status" value="1"/>
</dbReference>
<organism evidence="4 5">
    <name type="scientific">Jingyaoa shaoxingensis</name>
    <dbReference type="NCBI Taxonomy" id="2763671"/>
    <lineage>
        <taxon>Bacteria</taxon>
        <taxon>Bacillati</taxon>
        <taxon>Bacillota</taxon>
        <taxon>Clostridia</taxon>
        <taxon>Lachnospirales</taxon>
        <taxon>Lachnospiraceae</taxon>
        <taxon>Jingyaoa</taxon>
    </lineage>
</organism>
<dbReference type="Pfam" id="PF12836">
    <property type="entry name" value="HHH_3"/>
    <property type="match status" value="1"/>
</dbReference>
<dbReference type="SUPFAM" id="SSF47781">
    <property type="entry name" value="RuvA domain 2-like"/>
    <property type="match status" value="1"/>
</dbReference>
<dbReference type="InterPro" id="IPR010994">
    <property type="entry name" value="RuvA_2-like"/>
</dbReference>
<evidence type="ECO:0000313" key="4">
    <source>
        <dbReference type="EMBL" id="MBC8574308.1"/>
    </source>
</evidence>